<reference evidence="2 3" key="1">
    <citation type="submission" date="2014-02" db="EMBL/GenBank/DDBJ databases">
        <authorList>
            <person name="Chen C."/>
            <person name="Conrad T.A."/>
            <person name="Zhou Z."/>
            <person name="Lai Z."/>
            <person name="Zhong G."/>
        </authorList>
    </citation>
    <scope>NUCLEOTIDE SEQUENCE [LARGE SCALE GENOMIC DNA]</scope>
    <source>
        <strain evidence="2 3">Nigg3-28</strain>
    </source>
</reference>
<dbReference type="KEGG" id="cmg:NC81_00615"/>
<protein>
    <submittedName>
        <fullName evidence="2">Uncharacterized protein</fullName>
    </submittedName>
</protein>
<dbReference type="KEGG" id="cmx:DNC_00615"/>
<proteinExistence type="predicted"/>
<dbReference type="PATRIC" id="fig|83560.10.peg.117"/>
<dbReference type="EMBL" id="CP007217">
    <property type="protein sequence ID" value="AJR10216.1"/>
    <property type="molecule type" value="Genomic_DNA"/>
</dbReference>
<accession>A0A069ZPY5</accession>
<keyword evidence="1" id="KW-1133">Transmembrane helix</keyword>
<gene>
    <name evidence="2" type="ORF">BD36_00645</name>
</gene>
<dbReference type="KEGG" id="cmm:NC80_00600"/>
<dbReference type="AlphaFoldDB" id="A0A069ZPY5"/>
<feature type="transmembrane region" description="Helical" evidence="1">
    <location>
        <begin position="43"/>
        <end position="63"/>
    </location>
</feature>
<name>A0A069ZPY5_CHLMR</name>
<organism evidence="2 3">
    <name type="scientific">Chlamydia muridarum</name>
    <dbReference type="NCBI Taxonomy" id="83560"/>
    <lineage>
        <taxon>Bacteria</taxon>
        <taxon>Pseudomonadati</taxon>
        <taxon>Chlamydiota</taxon>
        <taxon>Chlamydiia</taxon>
        <taxon>Chlamydiales</taxon>
        <taxon>Chlamydiaceae</taxon>
        <taxon>Chlamydia/Chlamydophila group</taxon>
        <taxon>Chlamydia</taxon>
    </lineage>
</organism>
<evidence type="ECO:0000256" key="1">
    <source>
        <dbReference type="SAM" id="Phobius"/>
    </source>
</evidence>
<keyword evidence="1" id="KW-0812">Transmembrane</keyword>
<evidence type="ECO:0000313" key="2">
    <source>
        <dbReference type="EMBL" id="AJR10216.1"/>
    </source>
</evidence>
<sequence>MFSNVLSLSNQYLGKKMFSFLEERICKQSLCDLTERGGDLLCFLFRIISKTLLTIFITTKWLIYRKKIHSEQYLQCCSERMKTRRTLCRGKGYLIGTLGISRWGARIATRKISFQNHPG</sequence>
<keyword evidence="1" id="KW-0472">Membrane</keyword>
<dbReference type="Proteomes" id="UP000260363">
    <property type="component" value="Chromosome"/>
</dbReference>
<evidence type="ECO:0000313" key="3">
    <source>
        <dbReference type="Proteomes" id="UP000260363"/>
    </source>
</evidence>